<accession>A0A8H6DTR7</accession>
<evidence type="ECO:0000313" key="2">
    <source>
        <dbReference type="Proteomes" id="UP000624244"/>
    </source>
</evidence>
<comment type="caution">
    <text evidence="1">The sequence shown here is derived from an EMBL/GenBank/DDBJ whole genome shotgun (WGS) entry which is preliminary data.</text>
</comment>
<organism evidence="1 2">
    <name type="scientific">Cochliobolus sativus</name>
    <name type="common">Common root rot and spot blotch fungus</name>
    <name type="synonym">Bipolaris sorokiniana</name>
    <dbReference type="NCBI Taxonomy" id="45130"/>
    <lineage>
        <taxon>Eukaryota</taxon>
        <taxon>Fungi</taxon>
        <taxon>Dikarya</taxon>
        <taxon>Ascomycota</taxon>
        <taxon>Pezizomycotina</taxon>
        <taxon>Dothideomycetes</taxon>
        <taxon>Pleosporomycetidae</taxon>
        <taxon>Pleosporales</taxon>
        <taxon>Pleosporineae</taxon>
        <taxon>Pleosporaceae</taxon>
        <taxon>Bipolaris</taxon>
    </lineage>
</organism>
<gene>
    <name evidence="1" type="ORF">GGP41_008923</name>
</gene>
<dbReference type="AlphaFoldDB" id="A0A8H6DTR7"/>
<sequence>MLPNSTTLRPPSKSTLYRMLKRRNIVKYRLLYSEDLSRRTRVVFSLPSRKIEGQDAYGTIYGHNCAESTSTESYVNIDTTIKKAYKAMVDSKIDISNNDDSDDSSYCNSPISIISN</sequence>
<evidence type="ECO:0000313" key="1">
    <source>
        <dbReference type="EMBL" id="KAF5847694.1"/>
    </source>
</evidence>
<dbReference type="EMBL" id="WNKQ01000012">
    <property type="protein sequence ID" value="KAF5847694.1"/>
    <property type="molecule type" value="Genomic_DNA"/>
</dbReference>
<dbReference type="Proteomes" id="UP000624244">
    <property type="component" value="Unassembled WGS sequence"/>
</dbReference>
<reference evidence="1" key="1">
    <citation type="submission" date="2019-11" db="EMBL/GenBank/DDBJ databases">
        <title>Bipolaris sorokiniana Genome sequencing.</title>
        <authorList>
            <person name="Wang H."/>
        </authorList>
    </citation>
    <scope>NUCLEOTIDE SEQUENCE</scope>
</reference>
<name>A0A8H6DTR7_COCSA</name>
<protein>
    <submittedName>
        <fullName evidence="1">Uncharacterized protein</fullName>
    </submittedName>
</protein>
<proteinExistence type="predicted"/>